<keyword evidence="6 9" id="KW-0067">ATP-binding</keyword>
<dbReference type="Gene3D" id="1.20.120.640">
    <property type="entry name" value="Anticodon-binding domain of a subclass of class I aminoacyl-tRNA synthetases"/>
    <property type="match status" value="1"/>
</dbReference>
<feature type="binding site" evidence="9">
    <location>
        <position position="297"/>
    </location>
    <ligand>
        <name>ATP</name>
        <dbReference type="ChEBI" id="CHEBI:30616"/>
    </ligand>
</feature>
<evidence type="ECO:0000256" key="10">
    <source>
        <dbReference type="SAM" id="Coils"/>
    </source>
</evidence>
<evidence type="ECO:0000256" key="5">
    <source>
        <dbReference type="ARBA" id="ARBA00022833"/>
    </source>
</evidence>
<dbReference type="SUPFAM" id="SSF52374">
    <property type="entry name" value="Nucleotidylyl transferase"/>
    <property type="match status" value="1"/>
</dbReference>
<accession>A0A2M7ALQ7</accession>
<dbReference type="InterPro" id="IPR024909">
    <property type="entry name" value="Cys-tRNA/MSH_ligase"/>
</dbReference>
<organism evidence="13 14">
    <name type="scientific">candidate division WWE3 bacterium CG06_land_8_20_14_3_00_42_16</name>
    <dbReference type="NCBI Taxonomy" id="1975083"/>
    <lineage>
        <taxon>Bacteria</taxon>
        <taxon>Katanobacteria</taxon>
    </lineage>
</organism>
<dbReference type="AlphaFoldDB" id="A0A2M7ALQ7"/>
<proteinExistence type="inferred from homology"/>
<dbReference type="PANTHER" id="PTHR10890:SF3">
    <property type="entry name" value="CYSTEINE--TRNA LIGASE, CYTOPLASMIC"/>
    <property type="match status" value="1"/>
</dbReference>
<dbReference type="Proteomes" id="UP000229916">
    <property type="component" value="Unassembled WGS sequence"/>
</dbReference>
<feature type="short sequence motif" description="'HIGH' region" evidence="9">
    <location>
        <begin position="30"/>
        <end position="40"/>
    </location>
</feature>
<dbReference type="GO" id="GO:0005829">
    <property type="term" value="C:cytosol"/>
    <property type="evidence" value="ECO:0007669"/>
    <property type="project" value="TreeGrafter"/>
</dbReference>
<gene>
    <name evidence="9" type="primary">cysS</name>
    <name evidence="13" type="ORF">COS81_04320</name>
</gene>
<sequence>MLKLYNTLTRKKENFVPLQPPLVTMYVCGPTVYNFAHIGNLRTYVFVDLLRRVLEYNGFQIRQVENITDVGHLTSDADSGEDKLEKGAQREKKTVWEIAQFYTTAFQKDMADLNIKEPTIWCKATDHIQLMIALVLELERKGLTYRIAGDGIYFDTSKVKDYGKLAKLDIEGLKKGERITFNPQKRHPTDFALWKFAPEGEKRQMEWSSPWGEHTFPGWHLECSAMSMKYLSQVFDEKGNFCPQKFETIDIHTGGVDHIQVHHTNEIAQSEAATGKQFVKYWLHGEFLLISQGRMGKSEGNFITLETLKERNFDPLAYRYFLLNAHYRTQLNFTWEALEGAAIAYKNLQKEVSLLGEETGEADKKSILEFKKRIDNDLNLPQALAWLWEILRSEAIPAVKKATVLEMDQVLGLRLDSVKPFMIPEKIRQLAEMRERARQEKDFKTADELREEIKNLGYEIEDTREGYQILPL</sequence>
<dbReference type="EMBL" id="PEWD01000081">
    <property type="protein sequence ID" value="PIU68331.1"/>
    <property type="molecule type" value="Genomic_DNA"/>
</dbReference>
<comment type="subcellular location">
    <subcellularLocation>
        <location evidence="9">Cytoplasm</location>
    </subcellularLocation>
</comment>
<keyword evidence="7 9" id="KW-0648">Protein biosynthesis</keyword>
<dbReference type="GO" id="GO:0005524">
    <property type="term" value="F:ATP binding"/>
    <property type="evidence" value="ECO:0007669"/>
    <property type="project" value="UniProtKB-UniRule"/>
</dbReference>
<dbReference type="CDD" id="cd00672">
    <property type="entry name" value="CysRS_core"/>
    <property type="match status" value="1"/>
</dbReference>
<evidence type="ECO:0000256" key="1">
    <source>
        <dbReference type="ARBA" id="ARBA00011245"/>
    </source>
</evidence>
<dbReference type="Pfam" id="PF01406">
    <property type="entry name" value="tRNA-synt_1e"/>
    <property type="match status" value="1"/>
</dbReference>
<dbReference type="InterPro" id="IPR056411">
    <property type="entry name" value="CysS_C"/>
</dbReference>
<feature type="domain" description="Cysteinyl-tRNA ligase anticodon binding" evidence="12">
    <location>
        <begin position="425"/>
        <end position="465"/>
    </location>
</feature>
<dbReference type="NCBIfam" id="TIGR00435">
    <property type="entry name" value="cysS"/>
    <property type="match status" value="1"/>
</dbReference>
<dbReference type="SUPFAM" id="SSF47323">
    <property type="entry name" value="Anticodon-binding domain of a subclass of class I aminoacyl-tRNA synthetases"/>
    <property type="match status" value="1"/>
</dbReference>
<feature type="domain" description="tRNA synthetases class I catalytic" evidence="11">
    <location>
        <begin position="15"/>
        <end position="341"/>
    </location>
</feature>
<dbReference type="GO" id="GO:0004817">
    <property type="term" value="F:cysteine-tRNA ligase activity"/>
    <property type="evidence" value="ECO:0007669"/>
    <property type="project" value="UniProtKB-UniRule"/>
</dbReference>
<dbReference type="InterPro" id="IPR032678">
    <property type="entry name" value="tRNA-synt_1_cat_dom"/>
</dbReference>
<feature type="coiled-coil region" evidence="10">
    <location>
        <begin position="427"/>
        <end position="466"/>
    </location>
</feature>
<keyword evidence="5 9" id="KW-0862">Zinc</keyword>
<keyword evidence="8 9" id="KW-0030">Aminoacyl-tRNA synthetase</keyword>
<comment type="caution">
    <text evidence="13">The sequence shown here is derived from an EMBL/GenBank/DDBJ whole genome shotgun (WGS) entry which is preliminary data.</text>
</comment>
<dbReference type="GO" id="GO:0006423">
    <property type="term" value="P:cysteinyl-tRNA aminoacylation"/>
    <property type="evidence" value="ECO:0007669"/>
    <property type="project" value="UniProtKB-UniRule"/>
</dbReference>
<dbReference type="Pfam" id="PF23493">
    <property type="entry name" value="CysS_C"/>
    <property type="match status" value="1"/>
</dbReference>
<feature type="binding site" evidence="9">
    <location>
        <position position="223"/>
    </location>
    <ligand>
        <name>Zn(2+)</name>
        <dbReference type="ChEBI" id="CHEBI:29105"/>
    </ligand>
</feature>
<feature type="binding site" evidence="9">
    <location>
        <position position="28"/>
    </location>
    <ligand>
        <name>Zn(2+)</name>
        <dbReference type="ChEBI" id="CHEBI:29105"/>
    </ligand>
</feature>
<dbReference type="HAMAP" id="MF_00041">
    <property type="entry name" value="Cys_tRNA_synth"/>
    <property type="match status" value="1"/>
</dbReference>
<evidence type="ECO:0000313" key="14">
    <source>
        <dbReference type="Proteomes" id="UP000229916"/>
    </source>
</evidence>
<comment type="cofactor">
    <cofactor evidence="9">
        <name>Zn(2+)</name>
        <dbReference type="ChEBI" id="CHEBI:29105"/>
    </cofactor>
    <text evidence="9">Binds 1 zinc ion per subunit.</text>
</comment>
<comment type="subunit">
    <text evidence="1 9">Monomer.</text>
</comment>
<dbReference type="PRINTS" id="PR00983">
    <property type="entry name" value="TRNASYNTHCYS"/>
</dbReference>
<evidence type="ECO:0000313" key="13">
    <source>
        <dbReference type="EMBL" id="PIU68331.1"/>
    </source>
</evidence>
<dbReference type="EC" id="6.1.1.16" evidence="9"/>
<feature type="binding site" evidence="9">
    <location>
        <position position="266"/>
    </location>
    <ligand>
        <name>Zn(2+)</name>
        <dbReference type="ChEBI" id="CHEBI:29105"/>
    </ligand>
</feature>
<comment type="catalytic activity">
    <reaction evidence="9">
        <text>tRNA(Cys) + L-cysteine + ATP = L-cysteinyl-tRNA(Cys) + AMP + diphosphate</text>
        <dbReference type="Rhea" id="RHEA:17773"/>
        <dbReference type="Rhea" id="RHEA-COMP:9661"/>
        <dbReference type="Rhea" id="RHEA-COMP:9679"/>
        <dbReference type="ChEBI" id="CHEBI:30616"/>
        <dbReference type="ChEBI" id="CHEBI:33019"/>
        <dbReference type="ChEBI" id="CHEBI:35235"/>
        <dbReference type="ChEBI" id="CHEBI:78442"/>
        <dbReference type="ChEBI" id="CHEBI:78517"/>
        <dbReference type="ChEBI" id="CHEBI:456215"/>
        <dbReference type="EC" id="6.1.1.16"/>
    </reaction>
</comment>
<protein>
    <recommendedName>
        <fullName evidence="9">Cysteine--tRNA ligase</fullName>
        <ecNumber evidence="9">6.1.1.16</ecNumber>
    </recommendedName>
    <alternativeName>
        <fullName evidence="9">Cysteinyl-tRNA synthetase</fullName>
        <shortName evidence="9">CysRS</shortName>
    </alternativeName>
</protein>
<keyword evidence="2 9" id="KW-0436">Ligase</keyword>
<evidence type="ECO:0000256" key="7">
    <source>
        <dbReference type="ARBA" id="ARBA00022917"/>
    </source>
</evidence>
<keyword evidence="3 9" id="KW-0479">Metal-binding</keyword>
<evidence type="ECO:0000259" key="11">
    <source>
        <dbReference type="Pfam" id="PF01406"/>
    </source>
</evidence>
<evidence type="ECO:0000256" key="6">
    <source>
        <dbReference type="ARBA" id="ARBA00022840"/>
    </source>
</evidence>
<keyword evidence="9" id="KW-0963">Cytoplasm</keyword>
<dbReference type="InterPro" id="IPR009080">
    <property type="entry name" value="tRNAsynth_Ia_anticodon-bd"/>
</dbReference>
<dbReference type="Gene3D" id="3.40.50.620">
    <property type="entry name" value="HUPs"/>
    <property type="match status" value="1"/>
</dbReference>
<feature type="short sequence motif" description="'KMSKS' region" evidence="9">
    <location>
        <begin position="294"/>
        <end position="298"/>
    </location>
</feature>
<keyword evidence="10" id="KW-0175">Coiled coil</keyword>
<dbReference type="PANTHER" id="PTHR10890">
    <property type="entry name" value="CYSTEINYL-TRNA SYNTHETASE"/>
    <property type="match status" value="1"/>
</dbReference>
<name>A0A2M7ALQ7_UNCKA</name>
<reference evidence="14" key="1">
    <citation type="submission" date="2017-09" db="EMBL/GenBank/DDBJ databases">
        <title>Depth-based differentiation of microbial function through sediment-hosted aquifers and enrichment of novel symbionts in the deep terrestrial subsurface.</title>
        <authorList>
            <person name="Probst A.J."/>
            <person name="Ladd B."/>
            <person name="Jarett J.K."/>
            <person name="Geller-Mcgrath D.E."/>
            <person name="Sieber C.M.K."/>
            <person name="Emerson J.B."/>
            <person name="Anantharaman K."/>
            <person name="Thomas B.C."/>
            <person name="Malmstrom R."/>
            <person name="Stieglmeier M."/>
            <person name="Klingl A."/>
            <person name="Woyke T."/>
            <person name="Ryan C.M."/>
            <person name="Banfield J.F."/>
        </authorList>
    </citation>
    <scope>NUCLEOTIDE SEQUENCE [LARGE SCALE GENOMIC DNA]</scope>
</reference>
<feature type="binding site" evidence="9">
    <location>
        <position position="262"/>
    </location>
    <ligand>
        <name>Zn(2+)</name>
        <dbReference type="ChEBI" id="CHEBI:29105"/>
    </ligand>
</feature>
<dbReference type="InterPro" id="IPR015803">
    <property type="entry name" value="Cys-tRNA-ligase"/>
</dbReference>
<dbReference type="InterPro" id="IPR014729">
    <property type="entry name" value="Rossmann-like_a/b/a_fold"/>
</dbReference>
<dbReference type="GO" id="GO:0008270">
    <property type="term" value="F:zinc ion binding"/>
    <property type="evidence" value="ECO:0007669"/>
    <property type="project" value="UniProtKB-UniRule"/>
</dbReference>
<evidence type="ECO:0000259" key="12">
    <source>
        <dbReference type="Pfam" id="PF23493"/>
    </source>
</evidence>
<evidence type="ECO:0000256" key="2">
    <source>
        <dbReference type="ARBA" id="ARBA00022598"/>
    </source>
</evidence>
<evidence type="ECO:0000256" key="4">
    <source>
        <dbReference type="ARBA" id="ARBA00022741"/>
    </source>
</evidence>
<keyword evidence="4 9" id="KW-0547">Nucleotide-binding</keyword>
<evidence type="ECO:0000256" key="8">
    <source>
        <dbReference type="ARBA" id="ARBA00023146"/>
    </source>
</evidence>
<evidence type="ECO:0000256" key="9">
    <source>
        <dbReference type="HAMAP-Rule" id="MF_00041"/>
    </source>
</evidence>
<evidence type="ECO:0000256" key="3">
    <source>
        <dbReference type="ARBA" id="ARBA00022723"/>
    </source>
</evidence>
<comment type="similarity">
    <text evidence="9">Belongs to the class-I aminoacyl-tRNA synthetase family.</text>
</comment>